<dbReference type="GO" id="GO:0048858">
    <property type="term" value="P:cell projection morphogenesis"/>
    <property type="evidence" value="ECO:0007669"/>
    <property type="project" value="TreeGrafter"/>
</dbReference>
<feature type="compositionally biased region" description="Low complexity" evidence="1">
    <location>
        <begin position="49"/>
        <end position="64"/>
    </location>
</feature>
<dbReference type="InterPro" id="IPR010555">
    <property type="entry name" value="CSPG5_S_attach_dom"/>
</dbReference>
<dbReference type="RefSeq" id="XP_030348971.1">
    <property type="nucleotide sequence ID" value="XM_030493111.1"/>
</dbReference>
<dbReference type="PANTHER" id="PTHR15381">
    <property type="entry name" value="CHONDROITIN SULFATE PROTEOGLYCAN 5 -RELATED"/>
    <property type="match status" value="1"/>
</dbReference>
<evidence type="ECO:0000259" key="5">
    <source>
        <dbReference type="Pfam" id="PF06567"/>
    </source>
</evidence>
<keyword evidence="7" id="KW-1185">Reference proteome</keyword>
<dbReference type="FunCoup" id="A0A672THM0">
    <property type="interactions" value="32"/>
</dbReference>
<feature type="compositionally biased region" description="Polar residues" evidence="1">
    <location>
        <begin position="569"/>
        <end position="579"/>
    </location>
</feature>
<dbReference type="GO" id="GO:0005794">
    <property type="term" value="C:Golgi apparatus"/>
    <property type="evidence" value="ECO:0007669"/>
    <property type="project" value="Ensembl"/>
</dbReference>
<feature type="compositionally biased region" description="Basic and acidic residues" evidence="1">
    <location>
        <begin position="555"/>
        <end position="566"/>
    </location>
</feature>
<dbReference type="GO" id="GO:0098982">
    <property type="term" value="C:GABA-ergic synapse"/>
    <property type="evidence" value="ECO:0007669"/>
    <property type="project" value="Ensembl"/>
</dbReference>
<accession>A0A672THM0</accession>
<evidence type="ECO:0000313" key="6">
    <source>
        <dbReference type="Ensembl" id="ENSSHBP00005001529.1"/>
    </source>
</evidence>
<feature type="compositionally biased region" description="Acidic residues" evidence="1">
    <location>
        <begin position="315"/>
        <end position="339"/>
    </location>
</feature>
<feature type="region of interest" description="Disordered" evidence="1">
    <location>
        <begin position="301"/>
        <end position="397"/>
    </location>
</feature>
<proteinExistence type="predicted"/>
<dbReference type="GO" id="GO:0030660">
    <property type="term" value="C:Golgi-associated vesicle membrane"/>
    <property type="evidence" value="ECO:0007669"/>
    <property type="project" value="Ensembl"/>
</dbReference>
<feature type="compositionally biased region" description="Gly residues" evidence="1">
    <location>
        <begin position="259"/>
        <end position="272"/>
    </location>
</feature>
<feature type="region of interest" description="Disordered" evidence="1">
    <location>
        <begin position="515"/>
        <end position="579"/>
    </location>
</feature>
<sequence length="579" mass="60457">MAPARPRTARALALLLAIGALASEWPPQNASEAEGRGLRWEPVSGDPLGGPSNSSSAGGAAAGPQLEPPGVGAAATTDAAAMPEGCAGCAGEGDASALPPRTGPAEDGQAAVTWPGDGAAVALGSPEEPGSGERPTQASLRSPGGFGGLTAAPPSPPGAQLATDSAESDLLLLAAGSAAPRTPVPGEPIPLPGATGDSGRPPEIRAAASSPAPAQGARGWTDLTWLREPVTATPRPAEPPADRTASEIIDVDYYDLFEGGEGLGGFPGGSRGAAGSARQREQDGAATPWALHELYDDFTPFDEADFYPTTSFYADGDEEDELEEDEEEEEEEEDGLEDENGYRPPASAVPGAQPAPRDPRPTGRRDMAPPQPSGVAGGNPTAWPRPGERGQPENGTECRSGYVRHNSSCRSVCDLVPSYCHNGGQCYLVESHGAFCRCNTQDYTWHKGMRCEAIVTDFQVMCVAVGSAALVVLLLFMLTVFFAKKLYLLKTENSKLRKTKYRTPSELHNDNFSLSTIAEGSHPNDDPSAPHKLQDSLKSCLKDEEPFNIHNSTSPKHDGSSGKGEQDSSELNCLQNNLT</sequence>
<dbReference type="CTD" id="10675"/>
<name>A0A672THM0_STRHB</name>
<dbReference type="OMA" id="RCELYAP"/>
<keyword evidence="2" id="KW-1133">Transmembrane helix</keyword>
<evidence type="ECO:0000256" key="3">
    <source>
        <dbReference type="SAM" id="SignalP"/>
    </source>
</evidence>
<organism evidence="6 7">
    <name type="scientific">Strigops habroptila</name>
    <name type="common">Kakapo</name>
    <dbReference type="NCBI Taxonomy" id="2489341"/>
    <lineage>
        <taxon>Eukaryota</taxon>
        <taxon>Metazoa</taxon>
        <taxon>Chordata</taxon>
        <taxon>Craniata</taxon>
        <taxon>Vertebrata</taxon>
        <taxon>Euteleostomi</taxon>
        <taxon>Archelosauria</taxon>
        <taxon>Archosauria</taxon>
        <taxon>Dinosauria</taxon>
        <taxon>Saurischia</taxon>
        <taxon>Theropoda</taxon>
        <taxon>Coelurosauria</taxon>
        <taxon>Aves</taxon>
        <taxon>Neognathae</taxon>
        <taxon>Neoaves</taxon>
        <taxon>Telluraves</taxon>
        <taxon>Australaves</taxon>
        <taxon>Psittaciformes</taxon>
        <taxon>Psittacidae</taxon>
        <taxon>Strigops</taxon>
    </lineage>
</organism>
<feature type="transmembrane region" description="Helical" evidence="2">
    <location>
        <begin position="458"/>
        <end position="483"/>
    </location>
</feature>
<feature type="compositionally biased region" description="Basic and acidic residues" evidence="1">
    <location>
        <begin position="522"/>
        <end position="547"/>
    </location>
</feature>
<evidence type="ECO:0000313" key="7">
    <source>
        <dbReference type="Proteomes" id="UP000472266"/>
    </source>
</evidence>
<evidence type="ECO:0000259" key="4">
    <source>
        <dbReference type="Pfam" id="PF06566"/>
    </source>
</evidence>
<dbReference type="Pfam" id="PF06567">
    <property type="entry name" value="Neural_ProG_Cyt"/>
    <property type="match status" value="2"/>
</dbReference>
<feature type="compositionally biased region" description="Low complexity" evidence="1">
    <location>
        <begin position="205"/>
        <end position="219"/>
    </location>
</feature>
<dbReference type="GO" id="GO:0098978">
    <property type="term" value="C:glutamatergic synapse"/>
    <property type="evidence" value="ECO:0007669"/>
    <property type="project" value="Ensembl"/>
</dbReference>
<evidence type="ECO:0000256" key="2">
    <source>
        <dbReference type="SAM" id="Phobius"/>
    </source>
</evidence>
<feature type="region of interest" description="Disordered" evidence="1">
    <location>
        <begin position="259"/>
        <end position="285"/>
    </location>
</feature>
<dbReference type="GO" id="GO:0045211">
    <property type="term" value="C:postsynaptic membrane"/>
    <property type="evidence" value="ECO:0007669"/>
    <property type="project" value="Ensembl"/>
</dbReference>
<dbReference type="GO" id="GO:2000300">
    <property type="term" value="P:regulation of synaptic vesicle exocytosis"/>
    <property type="evidence" value="ECO:0007669"/>
    <property type="project" value="Ensembl"/>
</dbReference>
<dbReference type="GeneID" id="115610945"/>
<evidence type="ECO:0000256" key="1">
    <source>
        <dbReference type="SAM" id="MobiDB-lite"/>
    </source>
</evidence>
<keyword evidence="2" id="KW-0812">Transmembrane</keyword>
<dbReference type="AlphaFoldDB" id="A0A672THM0"/>
<feature type="compositionally biased region" description="Basic and acidic residues" evidence="1">
    <location>
        <begin position="357"/>
        <end position="367"/>
    </location>
</feature>
<dbReference type="GeneTree" id="ENSGT00440000034270"/>
<dbReference type="Proteomes" id="UP000472266">
    <property type="component" value="Chromosome 1"/>
</dbReference>
<feature type="domain" description="Neural chondroitin sulphate proteoglycan cytoplasmic" evidence="5">
    <location>
        <begin position="486"/>
        <end position="524"/>
    </location>
</feature>
<keyword evidence="2" id="KW-0472">Membrane</keyword>
<reference evidence="6" key="2">
    <citation type="submission" date="2025-08" db="UniProtKB">
        <authorList>
            <consortium name="Ensembl"/>
        </authorList>
    </citation>
    <scope>IDENTIFICATION</scope>
</reference>
<feature type="compositionally biased region" description="Low complexity" evidence="1">
    <location>
        <begin position="73"/>
        <end position="97"/>
    </location>
</feature>
<feature type="domain" description="Neural chondroitin sulphate proteoglycan cytoplasmic" evidence="5">
    <location>
        <begin position="525"/>
        <end position="578"/>
    </location>
</feature>
<reference evidence="6" key="3">
    <citation type="submission" date="2025-09" db="UniProtKB">
        <authorList>
            <consortium name="Ensembl"/>
        </authorList>
    </citation>
    <scope>IDENTIFICATION</scope>
</reference>
<feature type="compositionally biased region" description="Pro residues" evidence="1">
    <location>
        <begin position="182"/>
        <end position="191"/>
    </location>
</feature>
<keyword evidence="3" id="KW-0732">Signal</keyword>
<dbReference type="Pfam" id="PF06566">
    <property type="entry name" value="Chon_Sulph_att"/>
    <property type="match status" value="1"/>
</dbReference>
<dbReference type="PANTHER" id="PTHR15381:SF1">
    <property type="entry name" value="CHONDROITIN SULFATE PROTEOGLYCAN 5"/>
    <property type="match status" value="1"/>
</dbReference>
<feature type="compositionally biased region" description="Low complexity" evidence="1">
    <location>
        <begin position="161"/>
        <end position="179"/>
    </location>
</feature>
<feature type="domain" description="CSPG5 sulphate attachment" evidence="4">
    <location>
        <begin position="80"/>
        <end position="318"/>
    </location>
</feature>
<reference evidence="6 7" key="1">
    <citation type="submission" date="2019-11" db="EMBL/GenBank/DDBJ databases">
        <title>Strigops habroptila (kakapo) genome, bStrHab1, primary haplotype, v2.</title>
        <authorList>
            <person name="Jarvis E.D."/>
            <person name="Howard J."/>
            <person name="Rhie A."/>
            <person name="Phillippy A."/>
            <person name="Korlach J."/>
            <person name="Digby A."/>
            <person name="Iorns D."/>
            <person name="Eason D."/>
            <person name="Robertson B."/>
            <person name="Raemaekers T."/>
            <person name="Howe K."/>
            <person name="Lewin H."/>
            <person name="Damas J."/>
            <person name="Hastie A."/>
            <person name="Tracey A."/>
            <person name="Chow W."/>
            <person name="Fedrigo O."/>
        </authorList>
    </citation>
    <scope>NUCLEOTIDE SEQUENCE [LARGE SCALE GENOMIC DNA]</scope>
</reference>
<feature type="region of interest" description="Disordered" evidence="1">
    <location>
        <begin position="23"/>
        <end position="223"/>
    </location>
</feature>
<dbReference type="Ensembl" id="ENSSHBT00005001860.1">
    <property type="protein sequence ID" value="ENSSHBP00005001529.1"/>
    <property type="gene ID" value="ENSSHBG00005001393.1"/>
</dbReference>
<feature type="chain" id="PRO_5025556695" evidence="3">
    <location>
        <begin position="23"/>
        <end position="579"/>
    </location>
</feature>
<dbReference type="InterPro" id="IPR009505">
    <property type="entry name" value="Neural_ProG_Cyt"/>
</dbReference>
<protein>
    <submittedName>
        <fullName evidence="6">Chondroitin sulfate proteoglycan 5</fullName>
    </submittedName>
</protein>
<feature type="signal peptide" evidence="3">
    <location>
        <begin position="1"/>
        <end position="22"/>
    </location>
</feature>
<dbReference type="InParanoid" id="A0A672THM0"/>
<gene>
    <name evidence="6" type="primary">CSPG5</name>
</gene>